<dbReference type="InterPro" id="IPR029063">
    <property type="entry name" value="SAM-dependent_MTases_sf"/>
</dbReference>
<dbReference type="AlphaFoldDB" id="A0A0F9F5C9"/>
<accession>A0A0F9F5C9</accession>
<dbReference type="Pfam" id="PF13489">
    <property type="entry name" value="Methyltransf_23"/>
    <property type="match status" value="1"/>
</dbReference>
<evidence type="ECO:0000313" key="2">
    <source>
        <dbReference type="EMBL" id="KKL52440.1"/>
    </source>
</evidence>
<feature type="domain" description="C-methyltransferase" evidence="1">
    <location>
        <begin position="103"/>
        <end position="259"/>
    </location>
</feature>
<name>A0A0F9F5C9_9ZZZZ</name>
<dbReference type="EMBL" id="LAZR01031894">
    <property type="protein sequence ID" value="KKL52440.1"/>
    <property type="molecule type" value="Genomic_DNA"/>
</dbReference>
<dbReference type="Gene3D" id="3.40.50.720">
    <property type="entry name" value="NAD(P)-binding Rossmann-like Domain"/>
    <property type="match status" value="1"/>
</dbReference>
<evidence type="ECO:0000259" key="1">
    <source>
        <dbReference type="Pfam" id="PF08484"/>
    </source>
</evidence>
<dbReference type="Gene3D" id="3.40.50.150">
    <property type="entry name" value="Vaccinia Virus protein VP39"/>
    <property type="match status" value="1"/>
</dbReference>
<protein>
    <recommendedName>
        <fullName evidence="1">C-methyltransferase domain-containing protein</fullName>
    </recommendedName>
</protein>
<feature type="non-terminal residue" evidence="2">
    <location>
        <position position="1"/>
    </location>
</feature>
<dbReference type="SUPFAM" id="SSF53335">
    <property type="entry name" value="S-adenosyl-L-methionine-dependent methyltransferases"/>
    <property type="match status" value="1"/>
</dbReference>
<comment type="caution">
    <text evidence="2">The sequence shown here is derived from an EMBL/GenBank/DDBJ whole genome shotgun (WGS) entry which is preliminary data.</text>
</comment>
<proteinExistence type="predicted"/>
<sequence length="281" mass="32333">NTNFAHIYHDYFHKVDGLKADVITAIAMFYDLDDPHKFLNDIFATLRGNGVFIIQQNYLPAMLKSNAFDNIVHEHVEYYSLTSLLPLLEKHGLETFRVEFNEVNGGSMRTYHCFKGQREIELSVHEALKSERELGLDTLEPYNEFALRVHDLKATTLQILEEAKKKGVTVHVYGASTRGNTLLQYYGITSDLIPFAADRNPRKHGGEIRGTGIKIISEEESRKMKPKVYFVLPWYFAKEFIKREVEFLMGGGDMLFPLPFVHLVNMKTTRLVFDSKPKLLV</sequence>
<dbReference type="InterPro" id="IPR013691">
    <property type="entry name" value="MeTrfase_14"/>
</dbReference>
<organism evidence="2">
    <name type="scientific">marine sediment metagenome</name>
    <dbReference type="NCBI Taxonomy" id="412755"/>
    <lineage>
        <taxon>unclassified sequences</taxon>
        <taxon>metagenomes</taxon>
        <taxon>ecological metagenomes</taxon>
    </lineage>
</organism>
<reference evidence="2" key="1">
    <citation type="journal article" date="2015" name="Nature">
        <title>Complex archaea that bridge the gap between prokaryotes and eukaryotes.</title>
        <authorList>
            <person name="Spang A."/>
            <person name="Saw J.H."/>
            <person name="Jorgensen S.L."/>
            <person name="Zaremba-Niedzwiedzka K."/>
            <person name="Martijn J."/>
            <person name="Lind A.E."/>
            <person name="van Eijk R."/>
            <person name="Schleper C."/>
            <person name="Guy L."/>
            <person name="Ettema T.J."/>
        </authorList>
    </citation>
    <scope>NUCLEOTIDE SEQUENCE</scope>
</reference>
<gene>
    <name evidence="2" type="ORF">LCGC14_2285430</name>
</gene>
<dbReference type="Pfam" id="PF08484">
    <property type="entry name" value="Methyltransf_14"/>
    <property type="match status" value="1"/>
</dbReference>